<keyword evidence="9" id="KW-0479">Metal-binding</keyword>
<evidence type="ECO:0000256" key="9">
    <source>
        <dbReference type="RuleBase" id="RU362011"/>
    </source>
</evidence>
<dbReference type="GO" id="GO:0005886">
    <property type="term" value="C:plasma membrane"/>
    <property type="evidence" value="ECO:0007669"/>
    <property type="project" value="UniProtKB-SubCell"/>
</dbReference>
<dbReference type="CDD" id="cd04606">
    <property type="entry name" value="CBS_pair_Mg_transporter"/>
    <property type="match status" value="1"/>
</dbReference>
<name>A0A2M7QA36_9BACT</name>
<dbReference type="Gene3D" id="1.10.357.20">
    <property type="entry name" value="SLC41 divalent cation transporters, integral membrane domain"/>
    <property type="match status" value="1"/>
</dbReference>
<keyword evidence="8" id="KW-0129">CBS domain</keyword>
<dbReference type="InterPro" id="IPR046342">
    <property type="entry name" value="CBS_dom_sf"/>
</dbReference>
<comment type="subcellular location">
    <subcellularLocation>
        <location evidence="9">Cell membrane</location>
        <topology evidence="9">Multi-pass membrane protein</topology>
    </subcellularLocation>
    <subcellularLocation>
        <location evidence="1">Membrane</location>
        <topology evidence="1">Multi-pass membrane protein</topology>
    </subcellularLocation>
</comment>
<comment type="caution">
    <text evidence="11">The sequence shown here is derived from an EMBL/GenBank/DDBJ whole genome shotgun (WGS) entry which is preliminary data.</text>
</comment>
<dbReference type="NCBIfam" id="TIGR00400">
    <property type="entry name" value="mgtE"/>
    <property type="match status" value="1"/>
</dbReference>
<dbReference type="InterPro" id="IPR000644">
    <property type="entry name" value="CBS_dom"/>
</dbReference>
<dbReference type="SUPFAM" id="SSF161093">
    <property type="entry name" value="MgtE membrane domain-like"/>
    <property type="match status" value="1"/>
</dbReference>
<evidence type="ECO:0000313" key="11">
    <source>
        <dbReference type="EMBL" id="PIY62737.1"/>
    </source>
</evidence>
<dbReference type="Pfam" id="PF00571">
    <property type="entry name" value="CBS"/>
    <property type="match status" value="1"/>
</dbReference>
<accession>A0A2M7QA36</accession>
<evidence type="ECO:0000259" key="10">
    <source>
        <dbReference type="PROSITE" id="PS51371"/>
    </source>
</evidence>
<dbReference type="InterPro" id="IPR036739">
    <property type="entry name" value="SLC41_membr_dom_sf"/>
</dbReference>
<keyword evidence="7 9" id="KW-0472">Membrane</keyword>
<proteinExistence type="inferred from homology"/>
<sequence length="452" mass="49282">MEIKNFGKPLGPFWRHLRGALFRHESGLLSELLPEVGDEELAHAVDSLRVRDKLVILRALPVKRRVKVLLELSDWSVRTVLPRLSLEETWSVIMAAESDDAADIIQRLYGPVRERVIARLREDDPHDLLTLSVFAEQSAGGRMKTELLSFRDTLTVDEVRREIVGDPMARQKSNYIYVVSQSGELLGRLSAIRLLQADSKLKLPAIMDTTVIALPAGLDQEEAALAFDEAGAIELPVVNHRGRLLGVITADDIFEVMEEEYGEDVSRLAGMNENAHINDPMWLSASRRMPWLGVNLVTAMLAASVVGLFRGTIEQMVILAVFMPVIAGMGGNAAQQSLAVTIRSIAVGELRHLSLVRVVAKEVLVGAMNGFLAGFVAGLLASIWTGNWAIGAVVTIAMTLNLLMAGFVGVSVPLTMRALKVDPALASTVFVTATTDVFGFFVFLGLATLLLV</sequence>
<keyword evidence="6 9" id="KW-1133">Transmembrane helix</keyword>
<dbReference type="SUPFAM" id="SSF54631">
    <property type="entry name" value="CBS-domain pair"/>
    <property type="match status" value="1"/>
</dbReference>
<dbReference type="SMART" id="SM00924">
    <property type="entry name" value="MgtE_N"/>
    <property type="match status" value="1"/>
</dbReference>
<evidence type="ECO:0000256" key="8">
    <source>
        <dbReference type="PROSITE-ProRule" id="PRU00703"/>
    </source>
</evidence>
<keyword evidence="9" id="KW-1003">Cell membrane</keyword>
<dbReference type="Pfam" id="PF03448">
    <property type="entry name" value="MgtE_N"/>
    <property type="match status" value="1"/>
</dbReference>
<dbReference type="InterPro" id="IPR038076">
    <property type="entry name" value="MgtE_N_sf"/>
</dbReference>
<evidence type="ECO:0000313" key="12">
    <source>
        <dbReference type="Proteomes" id="UP000230973"/>
    </source>
</evidence>
<comment type="caution">
    <text evidence="9">Lacks conserved residue(s) required for the propagation of feature annotation.</text>
</comment>
<feature type="transmembrane region" description="Helical" evidence="9">
    <location>
        <begin position="390"/>
        <end position="412"/>
    </location>
</feature>
<dbReference type="Gene3D" id="1.25.60.10">
    <property type="entry name" value="MgtE N-terminal domain-like"/>
    <property type="match status" value="1"/>
</dbReference>
<comment type="subunit">
    <text evidence="9">Homodimer.</text>
</comment>
<feature type="transmembrane region" description="Helical" evidence="9">
    <location>
        <begin position="424"/>
        <end position="451"/>
    </location>
</feature>
<dbReference type="GO" id="GO:0046872">
    <property type="term" value="F:metal ion binding"/>
    <property type="evidence" value="ECO:0007669"/>
    <property type="project" value="UniProtKB-KW"/>
</dbReference>
<dbReference type="Gene3D" id="3.10.580.10">
    <property type="entry name" value="CBS-domain"/>
    <property type="match status" value="1"/>
</dbReference>
<keyword evidence="5 9" id="KW-0460">Magnesium</keyword>
<evidence type="ECO:0000256" key="7">
    <source>
        <dbReference type="ARBA" id="ARBA00023136"/>
    </source>
</evidence>
<evidence type="ECO:0000256" key="5">
    <source>
        <dbReference type="ARBA" id="ARBA00022842"/>
    </source>
</evidence>
<comment type="function">
    <text evidence="9">Acts as a magnesium transporter.</text>
</comment>
<dbReference type="InterPro" id="IPR006668">
    <property type="entry name" value="Mg_transptr_MgtE_intracell_dom"/>
</dbReference>
<dbReference type="Proteomes" id="UP000230973">
    <property type="component" value="Unassembled WGS sequence"/>
</dbReference>
<evidence type="ECO:0000256" key="4">
    <source>
        <dbReference type="ARBA" id="ARBA00022692"/>
    </source>
</evidence>
<reference evidence="12" key="1">
    <citation type="submission" date="2017-09" db="EMBL/GenBank/DDBJ databases">
        <title>Depth-based differentiation of microbial function through sediment-hosted aquifers and enrichment of novel symbionts in the deep terrestrial subsurface.</title>
        <authorList>
            <person name="Probst A.J."/>
            <person name="Ladd B."/>
            <person name="Jarett J.K."/>
            <person name="Geller-Mcgrath D.E."/>
            <person name="Sieber C.M.K."/>
            <person name="Emerson J.B."/>
            <person name="Anantharaman K."/>
            <person name="Thomas B.C."/>
            <person name="Malmstrom R."/>
            <person name="Stieglmeier M."/>
            <person name="Klingl A."/>
            <person name="Woyke T."/>
            <person name="Ryan C.M."/>
            <person name="Banfield J.F."/>
        </authorList>
    </citation>
    <scope>NUCLEOTIDE SEQUENCE [LARGE SCALE GENOMIC DNA]</scope>
</reference>
<keyword evidence="4 9" id="KW-0812">Transmembrane</keyword>
<dbReference type="PANTHER" id="PTHR43773">
    <property type="entry name" value="MAGNESIUM TRANSPORTER MGTE"/>
    <property type="match status" value="1"/>
</dbReference>
<protein>
    <recommendedName>
        <fullName evidence="9">Magnesium transporter MgtE</fullName>
    </recommendedName>
</protein>
<comment type="similarity">
    <text evidence="2 9">Belongs to the SLC41A transporter family.</text>
</comment>
<dbReference type="Pfam" id="PF01769">
    <property type="entry name" value="MgtE"/>
    <property type="match status" value="1"/>
</dbReference>
<dbReference type="PANTHER" id="PTHR43773:SF1">
    <property type="entry name" value="MAGNESIUM TRANSPORTER MGTE"/>
    <property type="match status" value="1"/>
</dbReference>
<feature type="transmembrane region" description="Helical" evidence="9">
    <location>
        <begin position="291"/>
        <end position="310"/>
    </location>
</feature>
<organism evidence="11 12">
    <name type="scientific">Candidatus Uhrbacteria bacterium CG_4_10_14_0_8_um_filter_58_22</name>
    <dbReference type="NCBI Taxonomy" id="1975029"/>
    <lineage>
        <taxon>Bacteria</taxon>
        <taxon>Candidatus Uhriibacteriota</taxon>
    </lineage>
</organism>
<dbReference type="SUPFAM" id="SSF158791">
    <property type="entry name" value="MgtE N-terminal domain-like"/>
    <property type="match status" value="1"/>
</dbReference>
<evidence type="ECO:0000256" key="2">
    <source>
        <dbReference type="ARBA" id="ARBA00009749"/>
    </source>
</evidence>
<feature type="domain" description="CBS" evidence="10">
    <location>
        <begin position="207"/>
        <end position="265"/>
    </location>
</feature>
<dbReference type="InterPro" id="IPR006669">
    <property type="entry name" value="MgtE_transporter"/>
</dbReference>
<dbReference type="AlphaFoldDB" id="A0A2M7QA36"/>
<dbReference type="PROSITE" id="PS51371">
    <property type="entry name" value="CBS"/>
    <property type="match status" value="1"/>
</dbReference>
<evidence type="ECO:0000256" key="1">
    <source>
        <dbReference type="ARBA" id="ARBA00004141"/>
    </source>
</evidence>
<gene>
    <name evidence="11" type="primary">mgtE</name>
    <name evidence="11" type="ORF">COY93_02440</name>
</gene>
<dbReference type="InterPro" id="IPR006667">
    <property type="entry name" value="SLC41_membr_dom"/>
</dbReference>
<dbReference type="GO" id="GO:0015095">
    <property type="term" value="F:magnesium ion transmembrane transporter activity"/>
    <property type="evidence" value="ECO:0007669"/>
    <property type="project" value="UniProtKB-UniRule"/>
</dbReference>
<keyword evidence="3 9" id="KW-0813">Transport</keyword>
<dbReference type="EMBL" id="PFLC01000028">
    <property type="protein sequence ID" value="PIY62737.1"/>
    <property type="molecule type" value="Genomic_DNA"/>
</dbReference>
<feature type="transmembrane region" description="Helical" evidence="9">
    <location>
        <begin position="363"/>
        <end position="384"/>
    </location>
</feature>
<evidence type="ECO:0000256" key="6">
    <source>
        <dbReference type="ARBA" id="ARBA00022989"/>
    </source>
</evidence>
<evidence type="ECO:0000256" key="3">
    <source>
        <dbReference type="ARBA" id="ARBA00022448"/>
    </source>
</evidence>